<sequence length="371" mass="40917">MTVDAPGRARAPLRPHVQLYDQARTAHLERQAADPRLTLLYAARRYDFDDRLAERLDARRTSTLDAARLLWRSDVAVLEITEPAFLAGVVRAATCLAALRLRRVVRRRPVPRIVAYAIANNDPRNEYRPRSVRARMTFRAKWRLSSVVVRSVDRLVFGTPQAEETYRVLYGPPRPRQATRTIPALPTACSCPPATRPSGIVFLGAFVERKGLAVLLDAWPTLAQHPGTTLTIVGKGALEDQVRALAEKDDRIRVVVDPPRARIHAELQAAAVLVLPSQESPTWREQVGLPIVEALEHGCTVVTTDQTGLAPWLAEHGHRVIPARGTSADLGAALLDALLEPVPRADVLASLPAQDGREAAHEWMFAGSPRD</sequence>
<dbReference type="PANTHER" id="PTHR12526:SF638">
    <property type="entry name" value="SPORE COAT PROTEIN SA"/>
    <property type="match status" value="1"/>
</dbReference>
<dbReference type="Proteomes" id="UP001316384">
    <property type="component" value="Chromosome"/>
</dbReference>
<keyword evidence="2" id="KW-1185">Reference proteome</keyword>
<protein>
    <submittedName>
        <fullName evidence="1">Glycosyltransferase family 4 protein</fullName>
    </submittedName>
</protein>
<name>A0ABY5KQQ5_9CELL</name>
<accession>A0ABY5KQQ5</accession>
<reference evidence="1 2" key="1">
    <citation type="submission" date="2022-07" db="EMBL/GenBank/DDBJ databases">
        <title>Novel species in genus cellulomonas.</title>
        <authorList>
            <person name="Ye L."/>
        </authorList>
    </citation>
    <scope>NUCLEOTIDE SEQUENCE [LARGE SCALE GENOMIC DNA]</scope>
    <source>
        <strain evidence="2">zg-B89</strain>
    </source>
</reference>
<gene>
    <name evidence="1" type="ORF">NP048_04630</name>
</gene>
<organism evidence="1 2">
    <name type="scientific">Cellulomonas xiejunii</name>
    <dbReference type="NCBI Taxonomy" id="2968083"/>
    <lineage>
        <taxon>Bacteria</taxon>
        <taxon>Bacillati</taxon>
        <taxon>Actinomycetota</taxon>
        <taxon>Actinomycetes</taxon>
        <taxon>Micrococcales</taxon>
        <taxon>Cellulomonadaceae</taxon>
        <taxon>Cellulomonas</taxon>
    </lineage>
</organism>
<evidence type="ECO:0000313" key="2">
    <source>
        <dbReference type="Proteomes" id="UP001316384"/>
    </source>
</evidence>
<proteinExistence type="predicted"/>
<dbReference type="SUPFAM" id="SSF53756">
    <property type="entry name" value="UDP-Glycosyltransferase/glycogen phosphorylase"/>
    <property type="match status" value="1"/>
</dbReference>
<dbReference type="EMBL" id="CP101987">
    <property type="protein sequence ID" value="UUI72740.1"/>
    <property type="molecule type" value="Genomic_DNA"/>
</dbReference>
<dbReference type="PANTHER" id="PTHR12526">
    <property type="entry name" value="GLYCOSYLTRANSFERASE"/>
    <property type="match status" value="1"/>
</dbReference>
<dbReference type="Gene3D" id="3.40.50.2000">
    <property type="entry name" value="Glycogen Phosphorylase B"/>
    <property type="match status" value="1"/>
</dbReference>
<evidence type="ECO:0000313" key="1">
    <source>
        <dbReference type="EMBL" id="UUI72740.1"/>
    </source>
</evidence>
<dbReference type="Pfam" id="PF13692">
    <property type="entry name" value="Glyco_trans_1_4"/>
    <property type="match status" value="1"/>
</dbReference>
<dbReference type="RefSeq" id="WP_227578318.1">
    <property type="nucleotide sequence ID" value="NZ_CP101987.1"/>
</dbReference>